<accession>A0A699PXV3</accession>
<name>A0A699PXV3_TANCI</name>
<dbReference type="EMBL" id="BKCJ010964243">
    <property type="protein sequence ID" value="GFC55192.1"/>
    <property type="molecule type" value="Genomic_DNA"/>
</dbReference>
<proteinExistence type="predicted"/>
<gene>
    <name evidence="1" type="ORF">Tci_827162</name>
</gene>
<dbReference type="AlphaFoldDB" id="A0A699PXV3"/>
<organism evidence="1">
    <name type="scientific">Tanacetum cinerariifolium</name>
    <name type="common">Dalmatian daisy</name>
    <name type="synonym">Chrysanthemum cinerariifolium</name>
    <dbReference type="NCBI Taxonomy" id="118510"/>
    <lineage>
        <taxon>Eukaryota</taxon>
        <taxon>Viridiplantae</taxon>
        <taxon>Streptophyta</taxon>
        <taxon>Embryophyta</taxon>
        <taxon>Tracheophyta</taxon>
        <taxon>Spermatophyta</taxon>
        <taxon>Magnoliopsida</taxon>
        <taxon>eudicotyledons</taxon>
        <taxon>Gunneridae</taxon>
        <taxon>Pentapetalae</taxon>
        <taxon>asterids</taxon>
        <taxon>campanulids</taxon>
        <taxon>Asterales</taxon>
        <taxon>Asteraceae</taxon>
        <taxon>Asteroideae</taxon>
        <taxon>Anthemideae</taxon>
        <taxon>Anthemidinae</taxon>
        <taxon>Tanacetum</taxon>
    </lineage>
</organism>
<protein>
    <submittedName>
        <fullName evidence="1">Uncharacterized protein</fullName>
    </submittedName>
</protein>
<reference evidence="1" key="1">
    <citation type="journal article" date="2019" name="Sci. Rep.">
        <title>Draft genome of Tanacetum cinerariifolium, the natural source of mosquito coil.</title>
        <authorList>
            <person name="Yamashiro T."/>
            <person name="Shiraishi A."/>
            <person name="Satake H."/>
            <person name="Nakayama K."/>
        </authorList>
    </citation>
    <scope>NUCLEOTIDE SEQUENCE</scope>
</reference>
<evidence type="ECO:0000313" key="1">
    <source>
        <dbReference type="EMBL" id="GFC55192.1"/>
    </source>
</evidence>
<comment type="caution">
    <text evidence="1">The sequence shown here is derived from an EMBL/GenBank/DDBJ whole genome shotgun (WGS) entry which is preliminary data.</text>
</comment>
<sequence length="156" mass="17611">DKCVEHTTLLSEKYPKIGHLNSLLSLKETEDAEAISLRSQLSIMETADASKSIELRDLKEENFALEGEISALSERVTTLEFVTTSTESERDCLATQVSKSSLESAFELFKEHIEALQDEQAKDLCDRVAKLDGQPLKMAIHLDEEFYPRFLTTISR</sequence>
<feature type="non-terminal residue" evidence="1">
    <location>
        <position position="1"/>
    </location>
</feature>